<feature type="domain" description="NAD-dependent epimerase/dehydratase" evidence="2">
    <location>
        <begin position="3"/>
        <end position="226"/>
    </location>
</feature>
<dbReference type="Proteomes" id="UP000613030">
    <property type="component" value="Unassembled WGS sequence"/>
</dbReference>
<dbReference type="SUPFAM" id="SSF51735">
    <property type="entry name" value="NAD(P)-binding Rossmann-fold domains"/>
    <property type="match status" value="1"/>
</dbReference>
<organism evidence="3 4">
    <name type="scientific">Chryseolinea lacunae</name>
    <dbReference type="NCBI Taxonomy" id="2801331"/>
    <lineage>
        <taxon>Bacteria</taxon>
        <taxon>Pseudomonadati</taxon>
        <taxon>Bacteroidota</taxon>
        <taxon>Cytophagia</taxon>
        <taxon>Cytophagales</taxon>
        <taxon>Fulvivirgaceae</taxon>
        <taxon>Chryseolinea</taxon>
    </lineage>
</organism>
<dbReference type="PANTHER" id="PTHR43000">
    <property type="entry name" value="DTDP-D-GLUCOSE 4,6-DEHYDRATASE-RELATED"/>
    <property type="match status" value="1"/>
</dbReference>
<protein>
    <submittedName>
        <fullName evidence="3">NAD-dependent epimerase/dehydratase family protein</fullName>
    </submittedName>
</protein>
<dbReference type="InterPro" id="IPR036291">
    <property type="entry name" value="NAD(P)-bd_dom_sf"/>
</dbReference>
<accession>A0ABS1KT65</accession>
<keyword evidence="4" id="KW-1185">Reference proteome</keyword>
<dbReference type="InterPro" id="IPR001509">
    <property type="entry name" value="Epimerase_deHydtase"/>
</dbReference>
<name>A0ABS1KT65_9BACT</name>
<evidence type="ECO:0000313" key="3">
    <source>
        <dbReference type="EMBL" id="MBL0742457.1"/>
    </source>
</evidence>
<dbReference type="Pfam" id="PF01370">
    <property type="entry name" value="Epimerase"/>
    <property type="match status" value="1"/>
</dbReference>
<comment type="similarity">
    <text evidence="1">Belongs to the NAD(P)-dependent epimerase/dehydratase family.</text>
</comment>
<proteinExistence type="inferred from homology"/>
<evidence type="ECO:0000259" key="2">
    <source>
        <dbReference type="Pfam" id="PF01370"/>
    </source>
</evidence>
<dbReference type="RefSeq" id="WP_202010707.1">
    <property type="nucleotide sequence ID" value="NZ_JAERRB010000004.1"/>
</dbReference>
<evidence type="ECO:0000313" key="4">
    <source>
        <dbReference type="Proteomes" id="UP000613030"/>
    </source>
</evidence>
<reference evidence="3 4" key="1">
    <citation type="submission" date="2021-01" db="EMBL/GenBank/DDBJ databases">
        <title>Chryseolinea sp. Jin1 Genome sequencing and assembly.</title>
        <authorList>
            <person name="Kim I."/>
        </authorList>
    </citation>
    <scope>NUCLEOTIDE SEQUENCE [LARGE SCALE GENOMIC DNA]</scope>
    <source>
        <strain evidence="3 4">Jin1</strain>
    </source>
</reference>
<dbReference type="Gene3D" id="3.40.50.720">
    <property type="entry name" value="NAD(P)-binding Rossmann-like Domain"/>
    <property type="match status" value="1"/>
</dbReference>
<dbReference type="EMBL" id="JAERRB010000004">
    <property type="protein sequence ID" value="MBL0742457.1"/>
    <property type="molecule type" value="Genomic_DNA"/>
</dbReference>
<sequence length="299" mass="33638">MKILIIGSKGFIGSHALHFFSTRHETWGCDVFTDYNEENFFLIDTLSPSYHSLFQKTDFDVCINCAGAASVPDSLKHPERDYELNTHLVFKLLNSIRQFSPSCKFINISSAAVYGNPKALPIVETQSPAPVSPYGMHKLYAEQLCDEFARHFKVHACSLRVFSAYGPGLRKQIFWDLFLKARKSNRVELFGTGEETRDYIYVSDIVSTLNTLVHHAPCDGESYNVASGKSYTLKEIASHFYTCLGWDGTLTFSGQKRAGDPDFWEADISKLKGLGFVPQVTIEEGIKKYAEWVSSVPLD</sequence>
<evidence type="ECO:0000256" key="1">
    <source>
        <dbReference type="ARBA" id="ARBA00007637"/>
    </source>
</evidence>
<comment type="caution">
    <text evidence="3">The sequence shown here is derived from an EMBL/GenBank/DDBJ whole genome shotgun (WGS) entry which is preliminary data.</text>
</comment>
<gene>
    <name evidence="3" type="ORF">JI741_14615</name>
</gene>